<evidence type="ECO:0000313" key="1">
    <source>
        <dbReference type="EMBL" id="KAE8973066.1"/>
    </source>
</evidence>
<protein>
    <submittedName>
        <fullName evidence="3">Uncharacterized protein</fullName>
    </submittedName>
</protein>
<name>A0A6A4C5N8_9STRA</name>
<organism evidence="3 5">
    <name type="scientific">Phytophthora rubi</name>
    <dbReference type="NCBI Taxonomy" id="129364"/>
    <lineage>
        <taxon>Eukaryota</taxon>
        <taxon>Sar</taxon>
        <taxon>Stramenopiles</taxon>
        <taxon>Oomycota</taxon>
        <taxon>Peronosporomycetes</taxon>
        <taxon>Peronosporales</taxon>
        <taxon>Peronosporaceae</taxon>
        <taxon>Phytophthora</taxon>
    </lineage>
</organism>
<accession>A0A6A4C5N8</accession>
<evidence type="ECO:0000313" key="2">
    <source>
        <dbReference type="EMBL" id="KAE8976217.1"/>
    </source>
</evidence>
<proteinExistence type="predicted"/>
<dbReference type="AlphaFoldDB" id="A0A6A4C5N8"/>
<dbReference type="EMBL" id="QXFT01003612">
    <property type="protein sequence ID" value="KAE9284151.1"/>
    <property type="molecule type" value="Genomic_DNA"/>
</dbReference>
<dbReference type="OrthoDB" id="10595869at2759"/>
<gene>
    <name evidence="2" type="ORF">PR001_g25480</name>
    <name evidence="1" type="ORF">PR002_g26313</name>
    <name evidence="3" type="ORF">PR003_g26929</name>
</gene>
<evidence type="ECO:0000313" key="4">
    <source>
        <dbReference type="Proteomes" id="UP000429607"/>
    </source>
</evidence>
<reference evidence="3 5" key="1">
    <citation type="submission" date="2018-08" db="EMBL/GenBank/DDBJ databases">
        <title>Genomic investigation of the strawberry pathogen Phytophthora fragariae indicates pathogenicity is determined by transcriptional variation in three key races.</title>
        <authorList>
            <person name="Adams T.M."/>
            <person name="Armitage A.D."/>
            <person name="Sobczyk M.K."/>
            <person name="Bates H.J."/>
            <person name="Dunwell J.M."/>
            <person name="Nellist C.F."/>
            <person name="Harrison R.J."/>
        </authorList>
    </citation>
    <scope>NUCLEOTIDE SEQUENCE [LARGE SCALE GENOMIC DNA]</scope>
    <source>
        <strain evidence="2 4">SCRP249</strain>
        <strain evidence="1 6">SCRP324</strain>
        <strain evidence="3 5">SCRP333</strain>
    </source>
</reference>
<comment type="caution">
    <text evidence="3">The sequence shown here is derived from an EMBL/GenBank/DDBJ whole genome shotgun (WGS) entry which is preliminary data.</text>
</comment>
<keyword evidence="5" id="KW-1185">Reference proteome</keyword>
<evidence type="ECO:0000313" key="6">
    <source>
        <dbReference type="Proteomes" id="UP000435112"/>
    </source>
</evidence>
<dbReference type="EMBL" id="QXFV01003498">
    <property type="protein sequence ID" value="KAE8976217.1"/>
    <property type="molecule type" value="Genomic_DNA"/>
</dbReference>
<evidence type="ECO:0000313" key="3">
    <source>
        <dbReference type="EMBL" id="KAE9284151.1"/>
    </source>
</evidence>
<dbReference type="Proteomes" id="UP000434957">
    <property type="component" value="Unassembled WGS sequence"/>
</dbReference>
<evidence type="ECO:0000313" key="5">
    <source>
        <dbReference type="Proteomes" id="UP000434957"/>
    </source>
</evidence>
<dbReference type="EMBL" id="QXFU01003741">
    <property type="protein sequence ID" value="KAE8973066.1"/>
    <property type="molecule type" value="Genomic_DNA"/>
</dbReference>
<dbReference type="Proteomes" id="UP000435112">
    <property type="component" value="Unassembled WGS sequence"/>
</dbReference>
<dbReference type="Proteomes" id="UP000429607">
    <property type="component" value="Unassembled WGS sequence"/>
</dbReference>
<sequence>MPTGRRWLSAAEFETLLDAGKIVDDLTSGDGV</sequence>